<accession>G5IZM4</accession>
<name>G5IZM4_CROWT</name>
<dbReference type="PATRIC" id="fig|423471.3.peg.651"/>
<feature type="compositionally biased region" description="Basic and acidic residues" evidence="1">
    <location>
        <begin position="113"/>
        <end position="132"/>
    </location>
</feature>
<proteinExistence type="predicted"/>
<gene>
    <name evidence="2" type="ORF">CWATWH0003_0715</name>
</gene>
<feature type="region of interest" description="Disordered" evidence="1">
    <location>
        <begin position="80"/>
        <end position="225"/>
    </location>
</feature>
<dbReference type="AlphaFoldDB" id="G5IZM4"/>
<dbReference type="Proteomes" id="UP000003477">
    <property type="component" value="Unassembled WGS sequence"/>
</dbReference>
<dbReference type="GeneID" id="88764612"/>
<reference evidence="2 3" key="1">
    <citation type="journal article" date="2011" name="Front. Microbiol.">
        <title>Two Strains of Crocosphaera watsonii with Highly Conserved Genomes are Distinguished by Strain-Specific Features.</title>
        <authorList>
            <person name="Bench S.R."/>
            <person name="Ilikchyan I.N."/>
            <person name="Tripp H.J."/>
            <person name="Zehr J.P."/>
        </authorList>
    </citation>
    <scope>NUCLEOTIDE SEQUENCE [LARGE SCALE GENOMIC DNA]</scope>
    <source>
        <strain evidence="2 3">WH 0003</strain>
    </source>
</reference>
<comment type="caution">
    <text evidence="2">The sequence shown here is derived from an EMBL/GenBank/DDBJ whole genome shotgun (WGS) entry which is preliminary data.</text>
</comment>
<protein>
    <submittedName>
        <fullName evidence="2">Uncharacterized protein</fullName>
    </submittedName>
</protein>
<evidence type="ECO:0000256" key="1">
    <source>
        <dbReference type="SAM" id="MobiDB-lite"/>
    </source>
</evidence>
<evidence type="ECO:0000313" key="3">
    <source>
        <dbReference type="Proteomes" id="UP000003477"/>
    </source>
</evidence>
<sequence>MLNQFRKHYPGGSLVSELVSIDHGKYIVRVLLQNDNVTLSTGLAADEKIEAAEDRAIERALNNLQLEVKPVAVTEKIAVQPSPSPPEITQPKSTVAYSSPPPEKTVEPVVTKNEIKEIETEPEAPIKIKTETPTKSSKKRVKTTTNSKQSPSIQAEIEEKPLPIVETPQEPEIEEKPLPIVETSQKPEIEEKPLPIVETPQEPEIEETSLPISEITEEPEIEEKPPVEEELLDFSEIIARSNVELKRLKWTTEQGREYLVKTYGKRSRQVLSDGELLEFLRYLEGLPTPS</sequence>
<organism evidence="2 3">
    <name type="scientific">Crocosphaera watsonii WH 0003</name>
    <dbReference type="NCBI Taxonomy" id="423471"/>
    <lineage>
        <taxon>Bacteria</taxon>
        <taxon>Bacillati</taxon>
        <taxon>Cyanobacteriota</taxon>
        <taxon>Cyanophyceae</taxon>
        <taxon>Oscillatoriophycideae</taxon>
        <taxon>Chroococcales</taxon>
        <taxon>Aphanothecaceae</taxon>
        <taxon>Crocosphaera</taxon>
    </lineage>
</organism>
<dbReference type="EMBL" id="AESD01000120">
    <property type="protein sequence ID" value="EHJ14592.1"/>
    <property type="molecule type" value="Genomic_DNA"/>
</dbReference>
<evidence type="ECO:0000313" key="2">
    <source>
        <dbReference type="EMBL" id="EHJ14592.1"/>
    </source>
</evidence>
<dbReference type="RefSeq" id="WP_007303752.1">
    <property type="nucleotide sequence ID" value="NZ_AESD01000120.1"/>
</dbReference>